<dbReference type="Proteomes" id="UP000029628">
    <property type="component" value="Unassembled WGS sequence"/>
</dbReference>
<evidence type="ECO:0008006" key="3">
    <source>
        <dbReference type="Google" id="ProtNLM"/>
    </source>
</evidence>
<name>A0A096ALV4_9FIRM</name>
<accession>A0A096ALV4</accession>
<evidence type="ECO:0000313" key="1">
    <source>
        <dbReference type="EMBL" id="KGF48073.1"/>
    </source>
</evidence>
<dbReference type="InterPro" id="IPR022555">
    <property type="entry name" value="DUF2577"/>
</dbReference>
<protein>
    <recommendedName>
        <fullName evidence="3">DUF2577 domain-containing protein</fullName>
    </recommendedName>
</protein>
<comment type="caution">
    <text evidence="1">The sequence shown here is derived from an EMBL/GenBank/DDBJ whole genome shotgun (WGS) entry which is preliminary data.</text>
</comment>
<proteinExistence type="predicted"/>
<keyword evidence="2" id="KW-1185">Reference proteome</keyword>
<gene>
    <name evidence="1" type="ORF">HMPREF0872_00225</name>
</gene>
<dbReference type="AlphaFoldDB" id="A0A096ALV4"/>
<dbReference type="RefSeq" id="WP_038150909.1">
    <property type="nucleotide sequence ID" value="NZ_JRNT01000005.1"/>
</dbReference>
<reference evidence="1 2" key="1">
    <citation type="submission" date="2014-07" db="EMBL/GenBank/DDBJ databases">
        <authorList>
            <person name="McCorrison J."/>
            <person name="Sanka R."/>
            <person name="Torralba M."/>
            <person name="Gillis M."/>
            <person name="Haft D.H."/>
            <person name="Methe B."/>
            <person name="Sutton G."/>
            <person name="Nelson K.E."/>
        </authorList>
    </citation>
    <scope>NUCLEOTIDE SEQUENCE [LARGE SCALE GENOMIC DNA]</scope>
    <source>
        <strain evidence="1 2">DNF00314</strain>
    </source>
</reference>
<evidence type="ECO:0000313" key="2">
    <source>
        <dbReference type="Proteomes" id="UP000029628"/>
    </source>
</evidence>
<dbReference type="Pfam" id="PF10844">
    <property type="entry name" value="DUF2577"/>
    <property type="match status" value="1"/>
</dbReference>
<dbReference type="EMBL" id="JRNT01000005">
    <property type="protein sequence ID" value="KGF48073.1"/>
    <property type="molecule type" value="Genomic_DNA"/>
</dbReference>
<organism evidence="1 2">
    <name type="scientific">Veillonella montpellierensis DNF00314</name>
    <dbReference type="NCBI Taxonomy" id="1401067"/>
    <lineage>
        <taxon>Bacteria</taxon>
        <taxon>Bacillati</taxon>
        <taxon>Bacillota</taxon>
        <taxon>Negativicutes</taxon>
        <taxon>Veillonellales</taxon>
        <taxon>Veillonellaceae</taxon>
        <taxon>Veillonella</taxon>
    </lineage>
</organism>
<sequence>MLNDIPSAAHSMAKMVDTIHGIAKGEQPMGMRIGLVTSPFPNLVIRVDNIDITNEQIYLNDYWKPGHHREAEGHIISETQSRSGGGGYAEFASHTHAIHNDYTDTINMTDTLRVGDEVTVFPVYGQGEQLYYIGQKVVKL</sequence>